<evidence type="ECO:0000313" key="2">
    <source>
        <dbReference type="EMBL" id="CAK9861215.1"/>
    </source>
</evidence>
<evidence type="ECO:0000313" key="3">
    <source>
        <dbReference type="Proteomes" id="UP001497522"/>
    </source>
</evidence>
<proteinExistence type="inferred from homology"/>
<gene>
    <name evidence="2" type="ORF">CSSPJE1EN2_LOCUS4210</name>
</gene>
<comment type="similarity">
    <text evidence="1">Belongs to the plant acyltransferase family.</text>
</comment>
<organism evidence="2 3">
    <name type="scientific">Sphagnum jensenii</name>
    <dbReference type="NCBI Taxonomy" id="128206"/>
    <lineage>
        <taxon>Eukaryota</taxon>
        <taxon>Viridiplantae</taxon>
        <taxon>Streptophyta</taxon>
        <taxon>Embryophyta</taxon>
        <taxon>Bryophyta</taxon>
        <taxon>Sphagnophytina</taxon>
        <taxon>Sphagnopsida</taxon>
        <taxon>Sphagnales</taxon>
        <taxon>Sphagnaceae</taxon>
        <taxon>Sphagnum</taxon>
    </lineage>
</organism>
<sequence length="456" mass="50582">MEVLGVEREMVYPCVPGPLKLLELSNNDQVMPRTYAEFLFFFSGEKREEEEEAEEDDDDDHHHGVMSFMDSTQLKLSLSKTLSEFYVLAGRLKKRPNGGVDVDCNNMGVVFVEARTHSSLDHLDGFQPHPSFRLLVADAEVQFGDKDFSEMPLLLAQVTRFKCGGVALGLRVHHHVIDGAAFSYFVTSWAEISRGQQISVPPTLDRSAMKARNPPTPQFEHIEYSIINIDPASLYPAGGFPAMAAATFDFSSKDVKCLKTQAELSTEDGISFTRFEILAGHLWRSITKARGIDPSKDLKFGLAVDGRSRFNPPLPNGYFGNVNFYGSAQSNAGELLSKPLSHAARCVHDAITRMTDDYLRSALDFVEVQESPLFVQPSFKCFLGSDLAISSWTWFPCYDVDYGWGKPVFFGVPVSAFDGLVILLPSPEGNGAVKALIGLRTDHLRSLQADPQFHPV</sequence>
<dbReference type="EMBL" id="OZ023712">
    <property type="protein sequence ID" value="CAK9861215.1"/>
    <property type="molecule type" value="Genomic_DNA"/>
</dbReference>
<dbReference type="PANTHER" id="PTHR31642">
    <property type="entry name" value="TRICHOTHECENE 3-O-ACETYLTRANSFERASE"/>
    <property type="match status" value="1"/>
</dbReference>
<evidence type="ECO:0000256" key="1">
    <source>
        <dbReference type="ARBA" id="ARBA00009861"/>
    </source>
</evidence>
<protein>
    <submittedName>
        <fullName evidence="2">Uncharacterized protein</fullName>
    </submittedName>
</protein>
<accession>A0ABP1AF91</accession>
<dbReference type="PANTHER" id="PTHR31642:SF328">
    <property type="entry name" value="BAHD FAMILY ACYLTRANSFERASE"/>
    <property type="match status" value="1"/>
</dbReference>
<dbReference type="Gene3D" id="3.30.559.10">
    <property type="entry name" value="Chloramphenicol acetyltransferase-like domain"/>
    <property type="match status" value="2"/>
</dbReference>
<keyword evidence="3" id="KW-1185">Reference proteome</keyword>
<reference evidence="2" key="1">
    <citation type="submission" date="2024-03" db="EMBL/GenBank/DDBJ databases">
        <authorList>
            <consortium name="ELIXIR-Norway"/>
            <consortium name="Elixir Norway"/>
        </authorList>
    </citation>
    <scope>NUCLEOTIDE SEQUENCE</scope>
</reference>
<dbReference type="InterPro" id="IPR050317">
    <property type="entry name" value="Plant_Fungal_Acyltransferase"/>
</dbReference>
<dbReference type="Proteomes" id="UP001497522">
    <property type="component" value="Chromosome 11"/>
</dbReference>
<name>A0ABP1AF91_9BRYO</name>
<dbReference type="InterPro" id="IPR023213">
    <property type="entry name" value="CAT-like_dom_sf"/>
</dbReference>
<dbReference type="Pfam" id="PF02458">
    <property type="entry name" value="Transferase"/>
    <property type="match status" value="1"/>
</dbReference>